<keyword evidence="9" id="KW-1185">Reference proteome</keyword>
<dbReference type="PROSITE" id="PS50102">
    <property type="entry name" value="RRM"/>
    <property type="match status" value="1"/>
</dbReference>
<feature type="compositionally biased region" description="Basic and acidic residues" evidence="6">
    <location>
        <begin position="95"/>
        <end position="109"/>
    </location>
</feature>
<dbReference type="InterPro" id="IPR034240">
    <property type="entry name" value="eIF3G_RRM"/>
</dbReference>
<dbReference type="RefSeq" id="XP_004996838.1">
    <property type="nucleotide sequence ID" value="XM_004996781.1"/>
</dbReference>
<keyword evidence="4" id="KW-0648">Protein biosynthesis</keyword>
<feature type="domain" description="RRM" evidence="7">
    <location>
        <begin position="160"/>
        <end position="238"/>
    </location>
</feature>
<evidence type="ECO:0000256" key="4">
    <source>
        <dbReference type="ARBA" id="ARBA00022917"/>
    </source>
</evidence>
<feature type="region of interest" description="Disordered" evidence="6">
    <location>
        <begin position="95"/>
        <end position="159"/>
    </location>
</feature>
<dbReference type="InParanoid" id="F2U1Y2"/>
<evidence type="ECO:0000256" key="5">
    <source>
        <dbReference type="PROSITE-ProRule" id="PRU00176"/>
    </source>
</evidence>
<dbReference type="OrthoDB" id="639027at2759"/>
<dbReference type="InterPro" id="IPR017334">
    <property type="entry name" value="eIF3_g"/>
</dbReference>
<dbReference type="InterPro" id="IPR035979">
    <property type="entry name" value="RBD_domain_sf"/>
</dbReference>
<evidence type="ECO:0000313" key="8">
    <source>
        <dbReference type="EMBL" id="EGD81634.1"/>
    </source>
</evidence>
<dbReference type="SMART" id="SM00360">
    <property type="entry name" value="RRM"/>
    <property type="match status" value="1"/>
</dbReference>
<dbReference type="Gene3D" id="3.30.70.330">
    <property type="match status" value="1"/>
</dbReference>
<dbReference type="InterPro" id="IPR012677">
    <property type="entry name" value="Nucleotide-bd_a/b_plait_sf"/>
</dbReference>
<evidence type="ECO:0000256" key="3">
    <source>
        <dbReference type="ARBA" id="ARBA00022884"/>
    </source>
</evidence>
<evidence type="ECO:0000313" key="9">
    <source>
        <dbReference type="Proteomes" id="UP000007799"/>
    </source>
</evidence>
<dbReference type="GO" id="GO:0005852">
    <property type="term" value="C:eukaryotic translation initiation factor 3 complex"/>
    <property type="evidence" value="ECO:0007669"/>
    <property type="project" value="InterPro"/>
</dbReference>
<dbReference type="Pfam" id="PF12353">
    <property type="entry name" value="eIF3g"/>
    <property type="match status" value="1"/>
</dbReference>
<keyword evidence="2 8" id="KW-0396">Initiation factor</keyword>
<dbReference type="AlphaFoldDB" id="F2U1Y2"/>
<dbReference type="PANTHER" id="PTHR10352">
    <property type="entry name" value="EUKARYOTIC TRANSLATION INITIATION FACTOR 3 SUBUNIT G"/>
    <property type="match status" value="1"/>
</dbReference>
<dbReference type="InterPro" id="IPR000504">
    <property type="entry name" value="RRM_dom"/>
</dbReference>
<evidence type="ECO:0000256" key="6">
    <source>
        <dbReference type="SAM" id="MobiDB-lite"/>
    </source>
</evidence>
<dbReference type="InterPro" id="IPR024675">
    <property type="entry name" value="eIF3g_N"/>
</dbReference>
<dbReference type="OMA" id="EEVHMVF"/>
<dbReference type="GeneID" id="16077431"/>
<accession>F2U1Y2</accession>
<dbReference type="CDD" id="cd12408">
    <property type="entry name" value="RRM_eIF3G_like"/>
    <property type="match status" value="1"/>
</dbReference>
<keyword evidence="3 5" id="KW-0694">RNA-binding</keyword>
<protein>
    <submittedName>
        <fullName evidence="8">Eukaryotic translation initiation factor 3 subunit G</fullName>
    </submittedName>
</protein>
<evidence type="ECO:0000256" key="1">
    <source>
        <dbReference type="ARBA" id="ARBA00022490"/>
    </source>
</evidence>
<evidence type="ECO:0000256" key="2">
    <source>
        <dbReference type="ARBA" id="ARBA00022540"/>
    </source>
</evidence>
<dbReference type="eggNOG" id="KOG0122">
    <property type="taxonomic scope" value="Eukaryota"/>
</dbReference>
<organism evidence="8 9">
    <name type="scientific">Salpingoeca rosetta (strain ATCC 50818 / BSB-021)</name>
    <dbReference type="NCBI Taxonomy" id="946362"/>
    <lineage>
        <taxon>Eukaryota</taxon>
        <taxon>Choanoflagellata</taxon>
        <taxon>Craspedida</taxon>
        <taxon>Salpingoecidae</taxon>
        <taxon>Salpingoeca</taxon>
    </lineage>
</organism>
<dbReference type="EMBL" id="GL832959">
    <property type="protein sequence ID" value="EGD81634.1"/>
    <property type="molecule type" value="Genomic_DNA"/>
</dbReference>
<dbReference type="FunCoup" id="F2U1Y2">
    <property type="interactions" value="1484"/>
</dbReference>
<dbReference type="GO" id="GO:0003723">
    <property type="term" value="F:RNA binding"/>
    <property type="evidence" value="ECO:0007669"/>
    <property type="project" value="UniProtKB-UniRule"/>
</dbReference>
<dbReference type="SUPFAM" id="SSF54928">
    <property type="entry name" value="RNA-binding domain, RBD"/>
    <property type="match status" value="1"/>
</dbReference>
<dbReference type="GO" id="GO:0003743">
    <property type="term" value="F:translation initiation factor activity"/>
    <property type="evidence" value="ECO:0007669"/>
    <property type="project" value="UniProtKB-KW"/>
</dbReference>
<proteinExistence type="predicted"/>
<name>F2U1Y2_SALR5</name>
<dbReference type="STRING" id="946362.F2U1Y2"/>
<feature type="compositionally biased region" description="Basic and acidic residues" evidence="6">
    <location>
        <begin position="125"/>
        <end position="135"/>
    </location>
</feature>
<dbReference type="PIRSF" id="PIRSF037949">
    <property type="entry name" value="Transl_init_eIF-3_RNA-bind"/>
    <property type="match status" value="1"/>
</dbReference>
<reference evidence="8" key="1">
    <citation type="submission" date="2009-08" db="EMBL/GenBank/DDBJ databases">
        <title>Annotation of Salpingoeca rosetta.</title>
        <authorList>
            <consortium name="The Broad Institute Genome Sequencing Platform"/>
            <person name="Russ C."/>
            <person name="Cuomo C."/>
            <person name="Burger G."/>
            <person name="Gray M.W."/>
            <person name="Holland P.W.H."/>
            <person name="King N."/>
            <person name="Lang F.B.F."/>
            <person name="Roger A.J."/>
            <person name="Ruiz-Trillo I."/>
            <person name="Young S.K."/>
            <person name="Zeng Q."/>
            <person name="Gargeya S."/>
            <person name="Alvarado L."/>
            <person name="Berlin A."/>
            <person name="Chapman S.B."/>
            <person name="Chen Z."/>
            <person name="Freedman E."/>
            <person name="Gellesch M."/>
            <person name="Goldberg J."/>
            <person name="Griggs A."/>
            <person name="Gujja S."/>
            <person name="Heilman E."/>
            <person name="Heiman D."/>
            <person name="Howarth C."/>
            <person name="Mehta T."/>
            <person name="Neiman D."/>
            <person name="Pearson M."/>
            <person name="Roberts A."/>
            <person name="Saif S."/>
            <person name="Shea T."/>
            <person name="Shenoy N."/>
            <person name="Sisk P."/>
            <person name="Stolte C."/>
            <person name="Sykes S."/>
            <person name="White J."/>
            <person name="Yandava C."/>
            <person name="Haas B."/>
            <person name="Nusbaum C."/>
            <person name="Birren B."/>
        </authorList>
    </citation>
    <scope>NUCLEOTIDE SEQUENCE</scope>
    <source>
        <strain evidence="8">ATCC 50818</strain>
    </source>
</reference>
<sequence>MTATDATELPPVDERLVIEEGDTQKVIEVVEEDGKRFKQTTVYNVVREEVKMPSRVLARRSWAKFGKSARAPPGPEPMTTSISDEVFIEFTAAREAEAAEQRKQEEQRQKAQQMSVPYRLPVALRQEKTEEEMPKRPQTGAYRAPRTRNGAASAFDEEQPSLQITNLPPWTTDDDLRDLCNAIAPVRRVFLAKDKRTGDAKGFAYVDFNMRQDAATALEKLDGHRYGPSVLSCEWAKPRRK</sequence>
<dbReference type="Proteomes" id="UP000007799">
    <property type="component" value="Unassembled WGS sequence"/>
</dbReference>
<dbReference type="KEGG" id="sre:PTSG_02350"/>
<gene>
    <name evidence="8" type="ORF">PTSG_02350</name>
</gene>
<dbReference type="Pfam" id="PF00076">
    <property type="entry name" value="RRM_1"/>
    <property type="match status" value="1"/>
</dbReference>
<evidence type="ECO:0000259" key="7">
    <source>
        <dbReference type="PROSITE" id="PS50102"/>
    </source>
</evidence>
<keyword evidence="1" id="KW-0963">Cytoplasm</keyword>